<dbReference type="Gene3D" id="1.25.40.800">
    <property type="match status" value="1"/>
</dbReference>
<evidence type="ECO:0000313" key="14">
    <source>
        <dbReference type="EMBL" id="KAF2671384.1"/>
    </source>
</evidence>
<dbReference type="Gene3D" id="1.25.40.790">
    <property type="match status" value="1"/>
</dbReference>
<dbReference type="GO" id="GO:0005634">
    <property type="term" value="C:nucleus"/>
    <property type="evidence" value="ECO:0007669"/>
    <property type="project" value="UniProtKB-SubCell"/>
</dbReference>
<dbReference type="OrthoDB" id="1933107at2759"/>
<dbReference type="GO" id="GO:0030015">
    <property type="term" value="C:CCR4-NOT core complex"/>
    <property type="evidence" value="ECO:0007669"/>
    <property type="project" value="InterPro"/>
</dbReference>
<dbReference type="Gene3D" id="1.25.40.180">
    <property type="match status" value="1"/>
</dbReference>
<dbReference type="Pfam" id="PF04054">
    <property type="entry name" value="Not1"/>
    <property type="match status" value="1"/>
</dbReference>
<dbReference type="EMBL" id="MU004233">
    <property type="protein sequence ID" value="KAF2671384.1"/>
    <property type="molecule type" value="Genomic_DNA"/>
</dbReference>
<evidence type="ECO:0000259" key="11">
    <source>
        <dbReference type="Pfam" id="PF16415"/>
    </source>
</evidence>
<keyword evidence="15" id="KW-1185">Reference proteome</keyword>
<dbReference type="GO" id="GO:0060090">
    <property type="term" value="F:molecular adaptor activity"/>
    <property type="evidence" value="ECO:0007669"/>
    <property type="project" value="TreeGrafter"/>
</dbReference>
<keyword evidence="4" id="KW-0804">Transcription</keyword>
<dbReference type="FunFam" id="1.25.40.180:FF:000012">
    <property type="entry name" value="Ccr4-Not transcription complex subunit"/>
    <property type="match status" value="1"/>
</dbReference>
<evidence type="ECO:0000256" key="3">
    <source>
        <dbReference type="ARBA" id="ARBA00023015"/>
    </source>
</evidence>
<dbReference type="Pfam" id="PF16417">
    <property type="entry name" value="CNOT1_TTP_bind"/>
    <property type="match status" value="1"/>
</dbReference>
<gene>
    <name evidence="14" type="ORF">BT63DRAFT_412421</name>
</gene>
<evidence type="ECO:0000256" key="4">
    <source>
        <dbReference type="ARBA" id="ARBA00023163"/>
    </source>
</evidence>
<proteinExistence type="predicted"/>
<dbReference type="InterPro" id="IPR040398">
    <property type="entry name" value="Not1"/>
</dbReference>
<dbReference type="InterPro" id="IPR038535">
    <property type="entry name" value="CNOT1_TTP_bind_sf"/>
</dbReference>
<evidence type="ECO:0000256" key="7">
    <source>
        <dbReference type="ARBA" id="ARBA00074459"/>
    </source>
</evidence>
<dbReference type="GO" id="GO:0000289">
    <property type="term" value="P:nuclear-transcribed mRNA poly(A) tail shortening"/>
    <property type="evidence" value="ECO:0007669"/>
    <property type="project" value="UniProtKB-ARBA"/>
</dbReference>
<feature type="domain" description="CCR4-NOT transcription complex subunit 1 TTP binding" evidence="12">
    <location>
        <begin position="741"/>
        <end position="895"/>
    </location>
</feature>
<evidence type="ECO:0000259" key="9">
    <source>
        <dbReference type="Pfam" id="PF04054"/>
    </source>
</evidence>
<dbReference type="InterPro" id="IPR007196">
    <property type="entry name" value="CCR4-Not_Not1_C"/>
</dbReference>
<keyword evidence="3" id="KW-0805">Transcription regulation</keyword>
<dbReference type="Gene3D" id="1.25.40.840">
    <property type="entry name" value="CCR4-NOT transcription complex subunit 1 TTP binding domain"/>
    <property type="match status" value="1"/>
</dbReference>
<evidence type="ECO:0000259" key="12">
    <source>
        <dbReference type="Pfam" id="PF16417"/>
    </source>
</evidence>
<organism evidence="14 15">
    <name type="scientific">Microthyrium microscopicum</name>
    <dbReference type="NCBI Taxonomy" id="703497"/>
    <lineage>
        <taxon>Eukaryota</taxon>
        <taxon>Fungi</taxon>
        <taxon>Dikarya</taxon>
        <taxon>Ascomycota</taxon>
        <taxon>Pezizomycotina</taxon>
        <taxon>Dothideomycetes</taxon>
        <taxon>Dothideomycetes incertae sedis</taxon>
        <taxon>Microthyriales</taxon>
        <taxon>Microthyriaceae</taxon>
        <taxon>Microthyrium</taxon>
    </lineage>
</organism>
<dbReference type="PANTHER" id="PTHR13162">
    <property type="entry name" value="CCR4-NOT TRANSCRIPTION COMPLEX"/>
    <property type="match status" value="1"/>
</dbReference>
<dbReference type="Proteomes" id="UP000799302">
    <property type="component" value="Unassembled WGS sequence"/>
</dbReference>
<feature type="domain" description="CCR4-NOT transcription complex subunit 1" evidence="10">
    <location>
        <begin position="1233"/>
        <end position="1372"/>
    </location>
</feature>
<evidence type="ECO:0000256" key="8">
    <source>
        <dbReference type="SAM" id="MobiDB-lite"/>
    </source>
</evidence>
<dbReference type="GO" id="GO:0000932">
    <property type="term" value="C:P-body"/>
    <property type="evidence" value="ECO:0007669"/>
    <property type="project" value="TreeGrafter"/>
</dbReference>
<feature type="domain" description="CCR4-Not complex component Not1 C-terminal" evidence="9">
    <location>
        <begin position="1850"/>
        <end position="2226"/>
    </location>
</feature>
<evidence type="ECO:0000313" key="15">
    <source>
        <dbReference type="Proteomes" id="UP000799302"/>
    </source>
</evidence>
<comment type="function">
    <text evidence="6">Acts as a component of the CCR4-NOT core complex, which in the nucleus seems to be a general transcription factor, and in the cytoplasm the major mRNA deadenylase involved in mRNA turnover. The NOT protein subcomplex negatively regulates the basal and activated transcription of many genes. Preferentially affects TC-type TATA element-dependent transcription. Could directly or indirectly inhibit component(s) of the general transcription machinery.</text>
</comment>
<evidence type="ECO:0000256" key="6">
    <source>
        <dbReference type="ARBA" id="ARBA00059181"/>
    </source>
</evidence>
<reference evidence="14" key="1">
    <citation type="journal article" date="2020" name="Stud. Mycol.">
        <title>101 Dothideomycetes genomes: a test case for predicting lifestyles and emergence of pathogens.</title>
        <authorList>
            <person name="Haridas S."/>
            <person name="Albert R."/>
            <person name="Binder M."/>
            <person name="Bloem J."/>
            <person name="Labutti K."/>
            <person name="Salamov A."/>
            <person name="Andreopoulos B."/>
            <person name="Baker S."/>
            <person name="Barry K."/>
            <person name="Bills G."/>
            <person name="Bluhm B."/>
            <person name="Cannon C."/>
            <person name="Castanera R."/>
            <person name="Culley D."/>
            <person name="Daum C."/>
            <person name="Ezra D."/>
            <person name="Gonzalez J."/>
            <person name="Henrissat B."/>
            <person name="Kuo A."/>
            <person name="Liang C."/>
            <person name="Lipzen A."/>
            <person name="Lutzoni F."/>
            <person name="Magnuson J."/>
            <person name="Mondo S."/>
            <person name="Nolan M."/>
            <person name="Ohm R."/>
            <person name="Pangilinan J."/>
            <person name="Park H.-J."/>
            <person name="Ramirez L."/>
            <person name="Alfaro M."/>
            <person name="Sun H."/>
            <person name="Tritt A."/>
            <person name="Yoshinaga Y."/>
            <person name="Zwiers L.-H."/>
            <person name="Turgeon B."/>
            <person name="Goodwin S."/>
            <person name="Spatafora J."/>
            <person name="Crous P."/>
            <person name="Grigoriev I."/>
        </authorList>
    </citation>
    <scope>NUCLEOTIDE SEQUENCE</scope>
    <source>
        <strain evidence="14">CBS 115976</strain>
    </source>
</reference>
<dbReference type="PANTHER" id="PTHR13162:SF8">
    <property type="entry name" value="CCR4-NOT TRANSCRIPTION COMPLEX SUBUNIT 1"/>
    <property type="match status" value="1"/>
</dbReference>
<dbReference type="InterPro" id="IPR032191">
    <property type="entry name" value="CNOT1_CAF1_bind"/>
</dbReference>
<feature type="domain" description="CCR4-NOT transcription complex subunit 1 HEAT repeat" evidence="13">
    <location>
        <begin position="564"/>
        <end position="708"/>
    </location>
</feature>
<feature type="region of interest" description="Disordered" evidence="8">
    <location>
        <begin position="1"/>
        <end position="100"/>
    </location>
</feature>
<evidence type="ECO:0000256" key="1">
    <source>
        <dbReference type="ARBA" id="ARBA00004123"/>
    </source>
</evidence>
<evidence type="ECO:0000256" key="2">
    <source>
        <dbReference type="ARBA" id="ARBA00022491"/>
    </source>
</evidence>
<dbReference type="InterPro" id="IPR032193">
    <property type="entry name" value="CNOT1_TTP_bind"/>
</dbReference>
<evidence type="ECO:0000259" key="13">
    <source>
        <dbReference type="Pfam" id="PF16418"/>
    </source>
</evidence>
<dbReference type="Pfam" id="PF16415">
    <property type="entry name" value="CNOT1_CAF1_bind"/>
    <property type="match status" value="1"/>
</dbReference>
<evidence type="ECO:0000256" key="5">
    <source>
        <dbReference type="ARBA" id="ARBA00023242"/>
    </source>
</evidence>
<evidence type="ECO:0000259" key="10">
    <source>
        <dbReference type="Pfam" id="PF12842"/>
    </source>
</evidence>
<feature type="compositionally biased region" description="Polar residues" evidence="8">
    <location>
        <begin position="87"/>
        <end position="100"/>
    </location>
</feature>
<comment type="subcellular location">
    <subcellularLocation>
        <location evidence="1">Nucleus</location>
    </subcellularLocation>
</comment>
<dbReference type="Pfam" id="PF12842">
    <property type="entry name" value="DUF3819"/>
    <property type="match status" value="1"/>
</dbReference>
<name>A0A6A6UKH1_9PEZI</name>
<dbReference type="Pfam" id="PF16418">
    <property type="entry name" value="CNOT1_HEAT"/>
    <property type="match status" value="1"/>
</dbReference>
<dbReference type="InterPro" id="IPR024557">
    <property type="entry name" value="CNOT1_dom_4"/>
</dbReference>
<sequence length="2240" mass="251145">MQPRRLPPIYTEPASHTQSSTNPSPFSPQSSQQPSSGQLQSRARIASSASSQPPASAAAALPTASQGGVSATGGGGGSTRIPRASPALSQTASPSSAANPSGLSRLVLTQIFILLGTINQEKDTVKRESQAEQISDMISQHGMDVYPKFFRRILQLNADYIFNNAAQPQGSYDLLTRYVQKIRIDPDEADKIAESIDTTEGELFKNFDVSKFMEHFKLDAVAKCMLALSLKNASKPDLRTKADAILANNYQHLLMIIASPTSEAGDDLPIAYLYSLLEHIIHDPPRNWTEESPANLVFVIRSRFDKLQSDVPPEIMNLLQLSALLDTTNLLLKLVQKSRPSATASFESCKEMLSHIDTRDVSITHIANVLLYMVLSQDLGMTYDATTFLNTLKDHRISKRTDWQDVVGSFDRPDLRISKRQFLALYHALLPLGQEYENFDIQLLWGGEWLNTETQLSFVAAFLSCSTDELDASTIPRLRKAYDLETFEDATDEVKAHAELAVRHPFVSLDATAALFSMIFESPEKYAKANSMRIPETIINPHTDYFVLATGAVPSPWGSLQSQAFNQLFTPFLRKRLPGDKFVFHGLWKRENNLWLASKFIEMYQQNPQDLYFIYEHANEHGWIPTLTSISNEFGVDLAALAHSQGTLDLEAWLDVQYNAIPAAFPTGLARIVEAKARSELAMQRDPTAPRTVQLSVKTVFGFLNFLQPHLPEESLVAVLKICINAYPRLINYGEGFDDVIEANGKEGHQLSSQADQIMNEHFKKLYNGDSKVRDVIEYLQRFKQSDNPQEQELFACMINGLFDEYNCFAEYPVDALSTTAVLFGGIINFNLLSSIALQVGLAMVLEAIQSSASREEKLYKFGLQALKQFQSRLADWPTFCERLLRIEELQETDVWIIAEDVVRNGRPDGEEHVTSPKLLPNGNGEDYAEVPSLGFSCIHADPPLHDSTYEAPSEDVQDKILFILNNVSPANIEEKQPGIMEVLEQKHHQWFAEYIVEERAKLQSNFQGLYLRLIDLFNDSLLWQEIIRETYVSVARLLNMEATMTSATEKNHLKSLGSWLGSITLARDVPIKIKNLSFKDLLIEANATKRLAIAIPFTAKVLAEATKSEIFQPPNPWTVEILRVLLELYTYSELRINLKFEIEALCGALKFDMKKAEPATVIRESEALADHGEFGTGIPEGLDGFHDMSLIPRPRVNRGSFSPASLAENLPDISQRLQYPPNSSTILADDQVHQVFAQAATQAITEIIYPVVERSVTIAAIAASQLVTKDYATESREDQLRDAAQNMVKSLSGSLAMVTCREPLRMSITNHVRNNSRTLPGDSFPEGVILMFVNDNIDVVCRVIEEAAEKYSVAEIENQIRDSIQLRQMHQQAQPDQPYSYPPPSKYAYAIPDPFKPSGYGNLSPEQLAIYENFGATRNIAGPHQGLGQDTRQQLPPDVIQEQFTSAIPTPAEAPAVLRQVPNSRMMNPQGISTPQPQLNGYSEPASLGERIEALYVELFRSARDAPEDSIKLLSPNSAVREFYDQLIQLVDASGNQRDQVALFIAGRLPITMYDEAEGRLEIEVAVQVLAHLCQLSMHAARQIILWLASLEDDRILSSPVTIHLVNARLMDLRKVDAIIAKGLRNRHEIAIVCLARFVDELLLSEHPLAIRANFASSFEVMTQWVHEDPNLDAGKELFDKLRIPTPSNEMATLSSNKQDEIEHIFEEWLQLSRPEATDKTVASFIHQLHHRDVLKNAEELAVFIRLCLDLSIMAYEQEEATPYGGSVDQAYIHIDALAGLIVALTVYHGVKTDGEVKLDSISFFDSMLSVAILYQCDHWKHRQDLANQKIFFRFYSSLLSEIHSLNSPYIQQSDLYLTVAQGFMAMQPNYLPGFAFAWLSLISHRIFIPAMLGMRNPIVNTDMDEDMTVSNLRKSTDQYLQLLHIVFDTATGLMNAPESGNPELYARGQDFYRGVLRLLVILHHDFPDFFSSNHLTLLNRLPDYFVQAKNLVLSAVPVQQAELPNPFAGSLKLDHIEEMLSAPAFREDYVNILNESGVMKSLESLLENAQPSQQGIANFCELLHESVSAPKKATIKGESYHRSIINAVVFHTGVKALELANGYNKSSPHAQLFQQLGQALDLDDRHLFVNAVVDQLRFPNSHTHWFMCALMDLFGVNTSSADELHGGLMELIVRTLIERLHVHRPHPWGVIVVLLELYKNPGYQFWELPFVKASPEVEKLFATLNNHIHQGPRPLAPV</sequence>
<feature type="domain" description="CCR4-NOT transcription complex subunit 1 CAF1-binding" evidence="11">
    <location>
        <begin position="950"/>
        <end position="1168"/>
    </location>
</feature>
<keyword evidence="5" id="KW-0539">Nucleus</keyword>
<dbReference type="InterPro" id="IPR032194">
    <property type="entry name" value="CNOT1_HEAT"/>
</dbReference>
<protein>
    <recommendedName>
        <fullName evidence="7">General negative regulator of transcription subunit 1</fullName>
    </recommendedName>
</protein>
<dbReference type="GO" id="GO:0017148">
    <property type="term" value="P:negative regulation of translation"/>
    <property type="evidence" value="ECO:0007669"/>
    <property type="project" value="InterPro"/>
</dbReference>
<keyword evidence="2" id="KW-0678">Repressor</keyword>
<accession>A0A6A6UKH1</accession>
<feature type="compositionally biased region" description="Low complexity" evidence="8">
    <location>
        <begin position="18"/>
        <end position="69"/>
    </location>
</feature>
<dbReference type="CDD" id="cd20710">
    <property type="entry name" value="NOT1_connector"/>
    <property type="match status" value="1"/>
</dbReference>